<dbReference type="STRING" id="247523.B0W48_15445"/>
<dbReference type="PANTHER" id="PTHR43685">
    <property type="entry name" value="GLYCOSYLTRANSFERASE"/>
    <property type="match status" value="1"/>
</dbReference>
<protein>
    <submittedName>
        <fullName evidence="2">Glycosyl transferase</fullName>
    </submittedName>
</protein>
<feature type="domain" description="Glycosyltransferase 2-like" evidence="1">
    <location>
        <begin position="6"/>
        <end position="125"/>
    </location>
</feature>
<dbReference type="GO" id="GO:0016740">
    <property type="term" value="F:transferase activity"/>
    <property type="evidence" value="ECO:0007669"/>
    <property type="project" value="UniProtKB-KW"/>
</dbReference>
<dbReference type="RefSeq" id="WP_077537699.1">
    <property type="nucleotide sequence ID" value="NZ_CP019628.1"/>
</dbReference>
<keyword evidence="2" id="KW-0808">Transferase</keyword>
<accession>A0A1Q2H185</accession>
<sequence>MNIEVSVIIPNYNCKPYLAKAISSVVRQKNINCEILVIDDGSTDGSVEWLDNAKKTLSNIRVIKQKNTGVVGVRNKAIEEAKGEYIAFLDADDYWTDDKLFDQISYMKNNSSCVLSFTNYMHVDEEYASIIDCFSYWPEFSKFIDRDHIGYQNLQSPMDLLLFANVIGTSSVVVKKSAINYVGKFDNSLNSASDWDCWLKLARIGDVAFSQQISMGYLMRAGSITANRQNRLNAMKEIISRCKNDIGIKTRLKAQARIFECYGEYYREIGLKFKAFSLTAAAFMLFPHKRNFQHLLHDIKQSIKSP</sequence>
<name>A0A1Q2H185_9GAMM</name>
<evidence type="ECO:0000313" key="3">
    <source>
        <dbReference type="Proteomes" id="UP000188243"/>
    </source>
</evidence>
<dbReference type="EMBL" id="CP019628">
    <property type="protein sequence ID" value="AQQ01041.1"/>
    <property type="molecule type" value="Genomic_DNA"/>
</dbReference>
<dbReference type="PANTHER" id="PTHR43685:SF2">
    <property type="entry name" value="GLYCOSYLTRANSFERASE 2-LIKE DOMAIN-CONTAINING PROTEIN"/>
    <property type="match status" value="1"/>
</dbReference>
<organism evidence="2 3">
    <name type="scientific">Pseudoalteromonas aliena</name>
    <dbReference type="NCBI Taxonomy" id="247523"/>
    <lineage>
        <taxon>Bacteria</taxon>
        <taxon>Pseudomonadati</taxon>
        <taxon>Pseudomonadota</taxon>
        <taxon>Gammaproteobacteria</taxon>
        <taxon>Alteromonadales</taxon>
        <taxon>Pseudoalteromonadaceae</taxon>
        <taxon>Pseudoalteromonas</taxon>
    </lineage>
</organism>
<reference evidence="2 3" key="1">
    <citation type="submission" date="2017-02" db="EMBL/GenBank/DDBJ databases">
        <title>Complete genome sequence of the cold-active Pseudoalteromonas aliena strain EH1 isolated from Arctic seawater.</title>
        <authorList>
            <person name="Kim E."/>
            <person name="Heo E."/>
            <person name="Kim H."/>
            <person name="Kim D."/>
        </authorList>
    </citation>
    <scope>NUCLEOTIDE SEQUENCE [LARGE SCALE GENOMIC DNA]</scope>
    <source>
        <strain evidence="2 3">EH1</strain>
    </source>
</reference>
<dbReference type="SUPFAM" id="SSF53448">
    <property type="entry name" value="Nucleotide-diphospho-sugar transferases"/>
    <property type="match status" value="1"/>
</dbReference>
<dbReference type="Pfam" id="PF00535">
    <property type="entry name" value="Glycos_transf_2"/>
    <property type="match status" value="1"/>
</dbReference>
<dbReference type="InterPro" id="IPR050834">
    <property type="entry name" value="Glycosyltransf_2"/>
</dbReference>
<dbReference type="Proteomes" id="UP000188243">
    <property type="component" value="Chromosome"/>
</dbReference>
<dbReference type="KEGG" id="paln:B0W48_15445"/>
<dbReference type="Gene3D" id="3.90.550.10">
    <property type="entry name" value="Spore Coat Polysaccharide Biosynthesis Protein SpsA, Chain A"/>
    <property type="match status" value="1"/>
</dbReference>
<evidence type="ECO:0000313" key="2">
    <source>
        <dbReference type="EMBL" id="AQQ01041.1"/>
    </source>
</evidence>
<dbReference type="CDD" id="cd00761">
    <property type="entry name" value="Glyco_tranf_GTA_type"/>
    <property type="match status" value="1"/>
</dbReference>
<dbReference type="InterPro" id="IPR001173">
    <property type="entry name" value="Glyco_trans_2-like"/>
</dbReference>
<gene>
    <name evidence="2" type="ORF">B0W48_15445</name>
</gene>
<dbReference type="AlphaFoldDB" id="A0A1Q2H185"/>
<dbReference type="InterPro" id="IPR029044">
    <property type="entry name" value="Nucleotide-diphossugar_trans"/>
</dbReference>
<proteinExistence type="predicted"/>
<evidence type="ECO:0000259" key="1">
    <source>
        <dbReference type="Pfam" id="PF00535"/>
    </source>
</evidence>